<keyword evidence="4" id="KW-1185">Reference proteome</keyword>
<comment type="caution">
    <text evidence="3">The sequence shown here is derived from an EMBL/GenBank/DDBJ whole genome shotgun (WGS) entry which is preliminary data.</text>
</comment>
<name>A0A265UXV0_9FLAO</name>
<proteinExistence type="predicted"/>
<dbReference type="SMART" id="SM00850">
    <property type="entry name" value="LytTR"/>
    <property type="match status" value="1"/>
</dbReference>
<dbReference type="AlphaFoldDB" id="A0A265UXV0"/>
<dbReference type="EMBL" id="NGJN01000002">
    <property type="protein sequence ID" value="OZV70126.1"/>
    <property type="molecule type" value="Genomic_DNA"/>
</dbReference>
<organism evidence="3 4">
    <name type="scientific">Winogradskyella aurantia</name>
    <dbReference type="NCBI Taxonomy" id="1915063"/>
    <lineage>
        <taxon>Bacteria</taxon>
        <taxon>Pseudomonadati</taxon>
        <taxon>Bacteroidota</taxon>
        <taxon>Flavobacteriia</taxon>
        <taxon>Flavobacteriales</taxon>
        <taxon>Flavobacteriaceae</taxon>
        <taxon>Winogradskyella</taxon>
    </lineage>
</organism>
<dbReference type="PROSITE" id="PS50930">
    <property type="entry name" value="HTH_LYTTR"/>
    <property type="match status" value="1"/>
</dbReference>
<evidence type="ECO:0000313" key="4">
    <source>
        <dbReference type="Proteomes" id="UP000216840"/>
    </source>
</evidence>
<evidence type="ECO:0000313" key="3">
    <source>
        <dbReference type="EMBL" id="OZV70126.1"/>
    </source>
</evidence>
<feature type="transmembrane region" description="Helical" evidence="1">
    <location>
        <begin position="54"/>
        <end position="75"/>
    </location>
</feature>
<keyword evidence="1" id="KW-1133">Transmembrane helix</keyword>
<keyword evidence="1" id="KW-0812">Transmembrane</keyword>
<dbReference type="Proteomes" id="UP000216840">
    <property type="component" value="Unassembled WGS sequence"/>
</dbReference>
<keyword evidence="1" id="KW-0472">Membrane</keyword>
<dbReference type="PANTHER" id="PTHR37299">
    <property type="entry name" value="TRANSCRIPTIONAL REGULATOR-RELATED"/>
    <property type="match status" value="1"/>
</dbReference>
<reference evidence="3 4" key="1">
    <citation type="submission" date="2017-05" db="EMBL/GenBank/DDBJ databases">
        <title>The draft genome sequence of Idiomarina salinarum WNB302.</title>
        <authorList>
            <person name="Sun Y."/>
            <person name="Chen B."/>
            <person name="Du Z."/>
        </authorList>
    </citation>
    <scope>NUCLEOTIDE SEQUENCE [LARGE SCALE GENOMIC DNA]</scope>
    <source>
        <strain evidence="3 4">WNB302</strain>
    </source>
</reference>
<feature type="transmembrane region" description="Helical" evidence="1">
    <location>
        <begin position="128"/>
        <end position="147"/>
    </location>
</feature>
<evidence type="ECO:0000259" key="2">
    <source>
        <dbReference type="PROSITE" id="PS50930"/>
    </source>
</evidence>
<dbReference type="Gene3D" id="2.40.50.1020">
    <property type="entry name" value="LytTr DNA-binding domain"/>
    <property type="match status" value="1"/>
</dbReference>
<evidence type="ECO:0000256" key="1">
    <source>
        <dbReference type="SAM" id="Phobius"/>
    </source>
</evidence>
<dbReference type="OrthoDB" id="1118393at2"/>
<dbReference type="GO" id="GO:0003677">
    <property type="term" value="F:DNA binding"/>
    <property type="evidence" value="ECO:0007669"/>
    <property type="project" value="InterPro"/>
</dbReference>
<dbReference type="PANTHER" id="PTHR37299:SF1">
    <property type="entry name" value="STAGE 0 SPORULATION PROTEIN A HOMOLOG"/>
    <property type="match status" value="1"/>
</dbReference>
<dbReference type="InterPro" id="IPR007492">
    <property type="entry name" value="LytTR_DNA-bd_dom"/>
</dbReference>
<dbReference type="InterPro" id="IPR046947">
    <property type="entry name" value="LytR-like"/>
</dbReference>
<dbReference type="GO" id="GO:0000156">
    <property type="term" value="F:phosphorelay response regulator activity"/>
    <property type="evidence" value="ECO:0007669"/>
    <property type="project" value="InterPro"/>
</dbReference>
<sequence>MNIETYIKQPYPFYYEELKKVLFILCCLAIVSFLFTYLFEPFVVNVSEHKINSLWIVVLHSVIPIPVAFVYVFFLKKSVKKIENWTLGKEFLHLAVILFLIGLASFLIRDFIYTNPDNWSFRYLWEEIRNTFLVGSLLLIIILPLNLERLIYKHSSVLKKLPIQQQNTKEVNTIAQIQTPIIEENFELDLQTFLFAKVDGNYIEIFYTTSNGFEKHLKRLTLKEFYEQLSSFPFIFKVHRSYIVNLRAIESISGNAQGYVLRLKDYPQGTVPVSRSKIEDFNRFYSDISK</sequence>
<gene>
    <name evidence="3" type="ORF">CA834_05790</name>
</gene>
<feature type="transmembrane region" description="Helical" evidence="1">
    <location>
        <begin position="87"/>
        <end position="108"/>
    </location>
</feature>
<protein>
    <recommendedName>
        <fullName evidence="2">HTH LytTR-type domain-containing protein</fullName>
    </recommendedName>
</protein>
<feature type="transmembrane region" description="Helical" evidence="1">
    <location>
        <begin position="21"/>
        <end position="39"/>
    </location>
</feature>
<feature type="domain" description="HTH LytTR-type" evidence="2">
    <location>
        <begin position="219"/>
        <end position="287"/>
    </location>
</feature>
<dbReference type="Pfam" id="PF04397">
    <property type="entry name" value="LytTR"/>
    <property type="match status" value="1"/>
</dbReference>
<accession>A0A265UXV0</accession>
<dbReference type="RefSeq" id="WP_094967714.1">
    <property type="nucleotide sequence ID" value="NZ_NGJN01000002.1"/>
</dbReference>